<gene>
    <name evidence="2" type="ORF">GNZ18_33550</name>
</gene>
<evidence type="ECO:0000256" key="1">
    <source>
        <dbReference type="SAM" id="MobiDB-lite"/>
    </source>
</evidence>
<protein>
    <submittedName>
        <fullName evidence="2">Uncharacterized protein</fullName>
    </submittedName>
</protein>
<dbReference type="EMBL" id="WOFH01000014">
    <property type="protein sequence ID" value="MUN41482.1"/>
    <property type="molecule type" value="Genomic_DNA"/>
</dbReference>
<feature type="region of interest" description="Disordered" evidence="1">
    <location>
        <begin position="54"/>
        <end position="88"/>
    </location>
</feature>
<keyword evidence="3" id="KW-1185">Reference proteome</keyword>
<dbReference type="Proteomes" id="UP000432015">
    <property type="component" value="Unassembled WGS sequence"/>
</dbReference>
<feature type="compositionally biased region" description="Basic and acidic residues" evidence="1">
    <location>
        <begin position="54"/>
        <end position="74"/>
    </location>
</feature>
<reference evidence="2 3" key="1">
    <citation type="submission" date="2019-11" db="EMBL/GenBank/DDBJ databases">
        <authorList>
            <person name="Cao P."/>
        </authorList>
    </citation>
    <scope>NUCLEOTIDE SEQUENCE [LARGE SCALE GENOMIC DNA]</scope>
    <source>
        <strain evidence="2 3">NEAU-AAG5</strain>
    </source>
</reference>
<comment type="caution">
    <text evidence="2">The sequence shown here is derived from an EMBL/GenBank/DDBJ whole genome shotgun (WGS) entry which is preliminary data.</text>
</comment>
<evidence type="ECO:0000313" key="3">
    <source>
        <dbReference type="Proteomes" id="UP000432015"/>
    </source>
</evidence>
<sequence>MRNSATTAAILLGLCLTTTAALRQWHDFAIFAGAGAEFAAMAIVLRILCGAPEEQHEPDEHQRDGEDLDLHPAHDSVPVGARPEDGRP</sequence>
<name>A0A7K1LAM9_9ACTN</name>
<organism evidence="2 3">
    <name type="scientific">Actinomadura litoris</name>
    <dbReference type="NCBI Taxonomy" id="2678616"/>
    <lineage>
        <taxon>Bacteria</taxon>
        <taxon>Bacillati</taxon>
        <taxon>Actinomycetota</taxon>
        <taxon>Actinomycetes</taxon>
        <taxon>Streptosporangiales</taxon>
        <taxon>Thermomonosporaceae</taxon>
        <taxon>Actinomadura</taxon>
    </lineage>
</organism>
<accession>A0A7K1LAM9</accession>
<evidence type="ECO:0000313" key="2">
    <source>
        <dbReference type="EMBL" id="MUN41482.1"/>
    </source>
</evidence>
<proteinExistence type="predicted"/>
<dbReference type="AlphaFoldDB" id="A0A7K1LAM9"/>
<dbReference type="RefSeq" id="WP_156220651.1">
    <property type="nucleotide sequence ID" value="NZ_WOFH01000014.1"/>
</dbReference>